<protein>
    <recommendedName>
        <fullName evidence="2">Choline/carnitine acyltransferase domain-containing protein</fullName>
    </recommendedName>
</protein>
<evidence type="ECO:0000259" key="2">
    <source>
        <dbReference type="Pfam" id="PF00755"/>
    </source>
</evidence>
<organism evidence="3 4">
    <name type="scientific">Tricholomella constricta</name>
    <dbReference type="NCBI Taxonomy" id="117010"/>
    <lineage>
        <taxon>Eukaryota</taxon>
        <taxon>Fungi</taxon>
        <taxon>Dikarya</taxon>
        <taxon>Basidiomycota</taxon>
        <taxon>Agaricomycotina</taxon>
        <taxon>Agaricomycetes</taxon>
        <taxon>Agaricomycetidae</taxon>
        <taxon>Agaricales</taxon>
        <taxon>Tricholomatineae</taxon>
        <taxon>Lyophyllaceae</taxon>
        <taxon>Tricholomella</taxon>
    </lineage>
</organism>
<gene>
    <name evidence="3" type="ORF">D9615_008836</name>
</gene>
<dbReference type="SUPFAM" id="SSF50494">
    <property type="entry name" value="Trypsin-like serine proteases"/>
    <property type="match status" value="1"/>
</dbReference>
<dbReference type="InterPro" id="IPR023213">
    <property type="entry name" value="CAT-like_dom_sf"/>
</dbReference>
<dbReference type="Proteomes" id="UP000565441">
    <property type="component" value="Unassembled WGS sequence"/>
</dbReference>
<evidence type="ECO:0000313" key="3">
    <source>
        <dbReference type="EMBL" id="KAF5374099.1"/>
    </source>
</evidence>
<dbReference type="Gene3D" id="3.30.559.10">
    <property type="entry name" value="Chloramphenicol acetyltransferase-like domain"/>
    <property type="match status" value="1"/>
</dbReference>
<name>A0A8H5GZZ9_9AGAR</name>
<sequence length="1702" mass="185732">MNVSTVKLQDIDPLFLKQCVAVAGASTSGAGVRKAGIGAERWAQITADYGDAFTDTYGTISGSPFLYKTGSRWPHPKAGPEEQPFPRQICPVNTHRIADSWTNIVRNVEAYLDDHQVHFTAIAGFGWGNQGTWGERAPSEPFCPLLMTIGVKPGSVVFVDAKATADAVKLNISDKAGFPEVEVAIWEWTTGFAGMGPELPSLNPLLDGDVTKLAAPFSSVLPLAIAPLKGPQYEGTASVYLGYSAGSERPLVLTAAHVARPPSMQPYYSAMTDNTGLKHTENIIVLGDGGFMTAVTNVETRIGRLLKNKADAERRIRELRDKEAVPGDPKWTAEHKVINATVDIGKLNDLHTRVVKTMLTARKRVIGHVLHADPVGPSPGPEPFTIDWAVIELSDDAVDWDTFRGNKVYIGGNIDEQSFKELMYPWKADRAGYAYPEDGLLQIIGGISESELRQPTQHNGCGAPAIPVIKNGSATGTTVGWYNGLKTLVRHYDHDTDEAEFTSFEVTIVPYGGPDAFSATGDSGAIILDRKGHIIALLTGGGGLKDDADVTFATEWHSLESHIKNTLEAIEHKAFIKTHCAQLTKQLAFWKRHGRMSVAYEFAQTCRFQKGRTEVIRSASTEARAFVEAMAAGLATIDPVHVRTLFQRGGGAPHAVCGVDRAGRGRRTGPGVDRHLFGLKKLVRTEEGEEVPAIYTDEVFAKSSHWELSTSILMAGAMAKYLIGDKYIRWTITSLKLRIEVLQHYLAEAATDMMEAARKAEEAKFCASTPSSASTPDYLRTLPAIRENCTRVHDLAKQGKLEYFDYHPDKEVDVAAFCIDIIKATRLRLSLCIRKSLAPLPDPANRDRAQIKPHGRWRHLDAGIGRVLPELAKWHAAGTLDTREETRRCIDLFVVSVLLDAGAGNQWTYHEKSSGMKFSRSEGLGVASIHMFDQGFFSSDPAGQPYQVDAAGLAKITVERVAEAMQVTPSNPMVGLEGRTSLLTNLSAALQASPEFFGAAGRPGHIVDFLESQSKLDPATGIRTVHVSALWHVLIEGLNPIWPSRHTLASKALGDVWPCAALHTPAGEAALPEGADLVPFHKLTMWITYSLVEVLQTVAKWRVDGLEDLTGLPEYRNGGLLVDLGVLTLKPGALPTDPESGLPRAAASHPAIVEWRAMTVIELDRIASLIRTGLNLTPEQLTLAQVLEGATWKGGREIAKTKRPETGGPPIEINMSLATFIARRRVVPPNAHGDPWFPDGNILLIADNRAFKTHKHLLASKATWFEDAIAQMNDGSVDVIDGCPVLPLEHTASHDLRCFLLALHDEPDAGSYLPLDSAADFAHLSSVLRLATRYGAAALRWRALATLEQRFPTTLTAWDRIRNNNSSGWTCDPILVINLARHVSAFSILPAAMAILANDASAGQVFGVALHAPTPAPSRPPTPNSARLNPHDDRSFALTKEHNHISTVRLLQSIRGTGLKCTRPPEHAPPAAGRAPVGARTLRPRPSLCAATFRDIAAVLLELLVLEEPVGYVTFAARVQAVPRAPERMCAVCWKAFRAECEERRAAWWAALPRVLGFYGWEDERLQPVEYPCGCNISGFSKCAVDAIRNVCLVPVPYETSSTFIKAAEISDTHDKVAREAQIKFDDGLEVCDLLRREAYIQRLNVPEEMLNLAPPNEREHAPVIVRPFSPVWRRASSSASVRNFPPASTFHGASAVPVQRE</sequence>
<keyword evidence="1" id="KW-0175">Coiled coil</keyword>
<dbReference type="InterPro" id="IPR039551">
    <property type="entry name" value="Cho/carn_acyl_trans"/>
</dbReference>
<dbReference type="PANTHER" id="PTHR31687:SF3">
    <property type="entry name" value="PROTEIN URG3"/>
    <property type="match status" value="1"/>
</dbReference>
<keyword evidence="4" id="KW-1185">Reference proteome</keyword>
<dbReference type="EMBL" id="JAACJP010000037">
    <property type="protein sequence ID" value="KAF5374099.1"/>
    <property type="molecule type" value="Genomic_DNA"/>
</dbReference>
<dbReference type="InterPro" id="IPR009003">
    <property type="entry name" value="Peptidase_S1_PA"/>
</dbReference>
<dbReference type="OrthoDB" id="2153176at2759"/>
<dbReference type="PANTHER" id="PTHR31687">
    <property type="match status" value="1"/>
</dbReference>
<evidence type="ECO:0000256" key="1">
    <source>
        <dbReference type="SAM" id="Coils"/>
    </source>
</evidence>
<feature type="coiled-coil region" evidence="1">
    <location>
        <begin position="295"/>
        <end position="322"/>
    </location>
</feature>
<comment type="caution">
    <text evidence="3">The sequence shown here is derived from an EMBL/GenBank/DDBJ whole genome shotgun (WGS) entry which is preliminary data.</text>
</comment>
<feature type="domain" description="Choline/carnitine acyltransferase" evidence="2">
    <location>
        <begin position="580"/>
        <end position="722"/>
    </location>
</feature>
<accession>A0A8H5GZZ9</accession>
<dbReference type="Pfam" id="PF07958">
    <property type="entry name" value="DUF1688"/>
    <property type="match status" value="1"/>
</dbReference>
<dbReference type="InterPro" id="IPR012469">
    <property type="entry name" value="DUF1688"/>
</dbReference>
<evidence type="ECO:0000313" key="4">
    <source>
        <dbReference type="Proteomes" id="UP000565441"/>
    </source>
</evidence>
<proteinExistence type="predicted"/>
<reference evidence="3 4" key="1">
    <citation type="journal article" date="2020" name="ISME J.">
        <title>Uncovering the hidden diversity of litter-decomposition mechanisms in mushroom-forming fungi.</title>
        <authorList>
            <person name="Floudas D."/>
            <person name="Bentzer J."/>
            <person name="Ahren D."/>
            <person name="Johansson T."/>
            <person name="Persson P."/>
            <person name="Tunlid A."/>
        </authorList>
    </citation>
    <scope>NUCLEOTIDE SEQUENCE [LARGE SCALE GENOMIC DNA]</scope>
    <source>
        <strain evidence="3 4">CBS 661.87</strain>
    </source>
</reference>
<dbReference type="SUPFAM" id="SSF52777">
    <property type="entry name" value="CoA-dependent acyltransferases"/>
    <property type="match status" value="1"/>
</dbReference>
<dbReference type="Pfam" id="PF00755">
    <property type="entry name" value="Carn_acyltransf"/>
    <property type="match status" value="1"/>
</dbReference>